<feature type="compositionally biased region" description="Acidic residues" evidence="1">
    <location>
        <begin position="45"/>
        <end position="57"/>
    </location>
</feature>
<dbReference type="OrthoDB" id="2282457at2759"/>
<dbReference type="EMBL" id="KE123905">
    <property type="protein sequence ID" value="EPB91776.1"/>
    <property type="molecule type" value="Genomic_DNA"/>
</dbReference>
<dbReference type="eggNOG" id="ENOG502T9YN">
    <property type="taxonomic scope" value="Eukaryota"/>
</dbReference>
<dbReference type="STRING" id="1220926.S2JN52"/>
<evidence type="ECO:0000313" key="3">
    <source>
        <dbReference type="Proteomes" id="UP000014254"/>
    </source>
</evidence>
<sequence>MAIVQYLISMIYQYVILWRFWHNNIHLGQHGASADSEIKSVDGLPDVDDDNGSEPEDQPTTQEPLPTISPSLHPGNIAINPITVNPPRRNFDEAAIDACQQSGSQHAERQKTLHMVDALDLKPFAFFDKSGIEQNALAHERVISNITADNDSILPILPLKRSYDDEESVPCMKHTPITTPGLDRVLASSPYSKLIRQRQYVELSSAMCKLLNQDWEFHPQMRCFMAKIFSGAIMHNTGKWQAIMVNTVEAYGRTKHVDGHRETFGRLKDTVVDTSPRRQSTQNILTFGLIACTQVSNVLITSSMRLDARVKPYAPSRFSLPGGSIGHFGITRHILPLIALCRSSGPITRDQVCQPYTVFILADNGRGNNPGATLFRTIGIIVLKHGRAVRLQKRTVEELIPLATGKIRELLLTICRLFLSADEDMAIINNQQLSNYLSTMANLFMSSIAIANDTVALQVSRAFDFAV</sequence>
<keyword evidence="3" id="KW-1185">Reference proteome</keyword>
<organism evidence="2 3">
    <name type="scientific">Mucor circinelloides f. circinelloides (strain 1006PhL)</name>
    <name type="common">Mucormycosis agent</name>
    <name type="synonym">Calyptromyces circinelloides</name>
    <dbReference type="NCBI Taxonomy" id="1220926"/>
    <lineage>
        <taxon>Eukaryota</taxon>
        <taxon>Fungi</taxon>
        <taxon>Fungi incertae sedis</taxon>
        <taxon>Mucoromycota</taxon>
        <taxon>Mucoromycotina</taxon>
        <taxon>Mucoromycetes</taxon>
        <taxon>Mucorales</taxon>
        <taxon>Mucorineae</taxon>
        <taxon>Mucoraceae</taxon>
        <taxon>Mucor</taxon>
    </lineage>
</organism>
<accession>S2JN52</accession>
<evidence type="ECO:0000313" key="2">
    <source>
        <dbReference type="EMBL" id="EPB91776.1"/>
    </source>
</evidence>
<feature type="compositionally biased region" description="Polar residues" evidence="1">
    <location>
        <begin position="58"/>
        <end position="70"/>
    </location>
</feature>
<dbReference type="Proteomes" id="UP000014254">
    <property type="component" value="Unassembled WGS sequence"/>
</dbReference>
<proteinExistence type="predicted"/>
<dbReference type="AlphaFoldDB" id="S2JN52"/>
<reference evidence="3" key="1">
    <citation type="submission" date="2013-05" db="EMBL/GenBank/DDBJ databases">
        <title>The Genome sequence of Mucor circinelloides f. circinelloides 1006PhL.</title>
        <authorList>
            <consortium name="The Broad Institute Genomics Platform"/>
            <person name="Cuomo C."/>
            <person name="Earl A."/>
            <person name="Findley K."/>
            <person name="Lee S.C."/>
            <person name="Walker B."/>
            <person name="Young S."/>
            <person name="Zeng Q."/>
            <person name="Gargeya S."/>
            <person name="Fitzgerald M."/>
            <person name="Haas B."/>
            <person name="Abouelleil A."/>
            <person name="Allen A.W."/>
            <person name="Alvarado L."/>
            <person name="Arachchi H.M."/>
            <person name="Berlin A.M."/>
            <person name="Chapman S.B."/>
            <person name="Gainer-Dewar J."/>
            <person name="Goldberg J."/>
            <person name="Griggs A."/>
            <person name="Gujja S."/>
            <person name="Hansen M."/>
            <person name="Howarth C."/>
            <person name="Imamovic A."/>
            <person name="Ireland A."/>
            <person name="Larimer J."/>
            <person name="McCowan C."/>
            <person name="Murphy C."/>
            <person name="Pearson M."/>
            <person name="Poon T.W."/>
            <person name="Priest M."/>
            <person name="Roberts A."/>
            <person name="Saif S."/>
            <person name="Shea T."/>
            <person name="Sisk P."/>
            <person name="Sykes S."/>
            <person name="Wortman J."/>
            <person name="Nusbaum C."/>
            <person name="Birren B."/>
        </authorList>
    </citation>
    <scope>NUCLEOTIDE SEQUENCE [LARGE SCALE GENOMIC DNA]</scope>
    <source>
        <strain evidence="3">1006PhL</strain>
    </source>
</reference>
<protein>
    <submittedName>
        <fullName evidence="2">Uncharacterized protein</fullName>
    </submittedName>
</protein>
<feature type="region of interest" description="Disordered" evidence="1">
    <location>
        <begin position="39"/>
        <end position="72"/>
    </location>
</feature>
<dbReference type="InParanoid" id="S2JN52"/>
<name>S2JN52_MUCC1</name>
<evidence type="ECO:0000256" key="1">
    <source>
        <dbReference type="SAM" id="MobiDB-lite"/>
    </source>
</evidence>
<gene>
    <name evidence="2" type="ORF">HMPREF1544_01284</name>
</gene>
<dbReference type="VEuPathDB" id="FungiDB:HMPREF1544_01284"/>
<dbReference type="OMA" id="TINHTCH"/>